<feature type="disulfide bond" evidence="18">
    <location>
        <begin position="1853"/>
        <end position="1880"/>
    </location>
</feature>
<dbReference type="InterPro" id="IPR000436">
    <property type="entry name" value="Sushi_SCR_CCP_dom"/>
</dbReference>
<feature type="chain" id="PRO_5026112474" description="Sushi, von Willebrand factor type A, EGF and pentraxin domain-containing protein 1" evidence="20">
    <location>
        <begin position="16"/>
        <end position="3739"/>
    </location>
</feature>
<dbReference type="FunFam" id="2.10.25.10:FF:000038">
    <property type="entry name" value="Fibrillin 2"/>
    <property type="match status" value="1"/>
</dbReference>
<dbReference type="InterPro" id="IPR024731">
    <property type="entry name" value="NELL2-like_EGF"/>
</dbReference>
<dbReference type="Proteomes" id="UP000002279">
    <property type="component" value="Chromosome X5"/>
</dbReference>
<feature type="domain" description="Sushi" evidence="24">
    <location>
        <begin position="531"/>
        <end position="596"/>
    </location>
</feature>
<feature type="domain" description="Sushi" evidence="24">
    <location>
        <begin position="2808"/>
        <end position="2865"/>
    </location>
</feature>
<feature type="region of interest" description="Disordered" evidence="19">
    <location>
        <begin position="44"/>
        <end position="93"/>
    </location>
</feature>
<dbReference type="PROSITE" id="PS00022">
    <property type="entry name" value="EGF_1"/>
    <property type="match status" value="8"/>
</dbReference>
<feature type="disulfide bond" evidence="18">
    <location>
        <begin position="3010"/>
        <end position="3037"/>
    </location>
</feature>
<dbReference type="SMART" id="SM00032">
    <property type="entry name" value="CCP"/>
    <property type="match status" value="36"/>
</dbReference>
<dbReference type="OrthoDB" id="6515930at2759"/>
<dbReference type="InterPro" id="IPR001759">
    <property type="entry name" value="PTX_dom"/>
</dbReference>
<feature type="disulfide bond" evidence="18">
    <location>
        <begin position="1754"/>
        <end position="1781"/>
    </location>
</feature>
<dbReference type="GO" id="GO:0008544">
    <property type="term" value="P:epidermis development"/>
    <property type="evidence" value="ECO:0000318"/>
    <property type="project" value="GO_Central"/>
</dbReference>
<dbReference type="InterPro" id="IPR001881">
    <property type="entry name" value="EGF-like_Ca-bd_dom"/>
</dbReference>
<feature type="domain" description="HYR" evidence="23">
    <location>
        <begin position="678"/>
        <end position="759"/>
    </location>
</feature>
<accession>A0A6I8NDE5</accession>
<dbReference type="SMART" id="SM00327">
    <property type="entry name" value="VWA"/>
    <property type="match status" value="1"/>
</dbReference>
<dbReference type="PROSITE" id="PS00010">
    <property type="entry name" value="ASX_HYDROXYL"/>
    <property type="match status" value="6"/>
</dbReference>
<feature type="disulfide bond" evidence="18">
    <location>
        <begin position="3360"/>
        <end position="3387"/>
    </location>
</feature>
<feature type="domain" description="Sushi" evidence="24">
    <location>
        <begin position="2592"/>
        <end position="2648"/>
    </location>
</feature>
<feature type="domain" description="Sushi" evidence="24">
    <location>
        <begin position="2476"/>
        <end position="2533"/>
    </location>
</feature>
<dbReference type="CTD" id="79987"/>
<evidence type="ECO:0000256" key="3">
    <source>
        <dbReference type="ARBA" id="ARBA00004496"/>
    </source>
</evidence>
<evidence type="ECO:0000256" key="16">
    <source>
        <dbReference type="ARBA" id="ARBA00067719"/>
    </source>
</evidence>
<feature type="disulfide bond" evidence="18">
    <location>
        <begin position="2894"/>
        <end position="2921"/>
    </location>
</feature>
<dbReference type="CDD" id="cd01450">
    <property type="entry name" value="vWFA_subfamily_ECM"/>
    <property type="match status" value="1"/>
</dbReference>
<dbReference type="FunFam" id="2.10.70.10:FF:000183">
    <property type="entry name" value="Sushi, von Willebrand factor type A, EGF and pentraxin domain containing 1"/>
    <property type="match status" value="1"/>
</dbReference>
<dbReference type="Pfam" id="PF00008">
    <property type="entry name" value="EGF"/>
    <property type="match status" value="6"/>
</dbReference>
<organism evidence="26 27">
    <name type="scientific">Ornithorhynchus anatinus</name>
    <name type="common">Duckbill platypus</name>
    <dbReference type="NCBI Taxonomy" id="9258"/>
    <lineage>
        <taxon>Eukaryota</taxon>
        <taxon>Metazoa</taxon>
        <taxon>Chordata</taxon>
        <taxon>Craniata</taxon>
        <taxon>Vertebrata</taxon>
        <taxon>Euteleostomi</taxon>
        <taxon>Mammalia</taxon>
        <taxon>Monotremata</taxon>
        <taxon>Ornithorhynchidae</taxon>
        <taxon>Ornithorhynchus</taxon>
    </lineage>
</organism>
<feature type="domain" description="Sushi" evidence="24">
    <location>
        <begin position="2057"/>
        <end position="2118"/>
    </location>
</feature>
<evidence type="ECO:0000256" key="20">
    <source>
        <dbReference type="SAM" id="SignalP"/>
    </source>
</evidence>
<feature type="disulfide bond" evidence="17">
    <location>
        <begin position="3655"/>
        <end position="3665"/>
    </location>
</feature>
<feature type="disulfide bond" evidence="17">
    <location>
        <begin position="1409"/>
        <end position="1418"/>
    </location>
</feature>
<dbReference type="GeneTree" id="ENSGT00940000156061"/>
<feature type="compositionally biased region" description="Low complexity" evidence="19">
    <location>
        <begin position="44"/>
        <end position="60"/>
    </location>
</feature>
<feature type="domain" description="Sushi" evidence="24">
    <location>
        <begin position="1825"/>
        <end position="1882"/>
    </location>
</feature>
<dbReference type="FunFam" id="2.10.50.10:FF:000018">
    <property type="entry name" value="Sushi, von Willebrand factor type A, EGF and pentraxin domain-containing 1"/>
    <property type="match status" value="2"/>
</dbReference>
<feature type="domain" description="EGF-like" evidence="21">
    <location>
        <begin position="1231"/>
        <end position="1267"/>
    </location>
</feature>
<feature type="domain" description="EGF-like" evidence="21">
    <location>
        <begin position="3651"/>
        <end position="3683"/>
    </location>
</feature>
<evidence type="ECO:0000256" key="6">
    <source>
        <dbReference type="ARBA" id="ARBA00022659"/>
    </source>
</evidence>
<dbReference type="InterPro" id="IPR011641">
    <property type="entry name" value="Tyr-kin_ephrin_A/B_rcpt-like"/>
</dbReference>
<feature type="domain" description="Sushi" evidence="24">
    <location>
        <begin position="471"/>
        <end position="530"/>
    </location>
</feature>
<feature type="disulfide bond" evidence="18">
    <location>
        <begin position="2210"/>
        <end position="2237"/>
    </location>
</feature>
<dbReference type="FunFam" id="2.10.70.10:FF:000011">
    <property type="entry name" value="CUB and sushi domain-containing protein 3 isoform A"/>
    <property type="match status" value="8"/>
</dbReference>
<evidence type="ECO:0000256" key="2">
    <source>
        <dbReference type="ARBA" id="ARBA00004170"/>
    </source>
</evidence>
<dbReference type="CDD" id="cd00033">
    <property type="entry name" value="CCP"/>
    <property type="match status" value="35"/>
</dbReference>
<keyword evidence="4" id="KW-0963">Cytoplasm</keyword>
<feature type="disulfide bond" evidence="18">
    <location>
        <begin position="3476"/>
        <end position="3503"/>
    </location>
</feature>
<dbReference type="GO" id="GO:0045906">
    <property type="term" value="P:negative regulation of vasoconstriction"/>
    <property type="evidence" value="ECO:0007669"/>
    <property type="project" value="Ensembl"/>
</dbReference>
<dbReference type="FunCoup" id="A0A6I8NDE5">
    <property type="interactions" value="374"/>
</dbReference>
<name>A0A6I8NDE5_ORNAN</name>
<feature type="domain" description="Sushi" evidence="24">
    <location>
        <begin position="3565"/>
        <end position="3621"/>
    </location>
</feature>
<feature type="disulfide bond" evidence="18">
    <location>
        <begin position="3302"/>
        <end position="3329"/>
    </location>
</feature>
<dbReference type="InterPro" id="IPR009030">
    <property type="entry name" value="Growth_fac_rcpt_cys_sf"/>
</dbReference>
<feature type="disulfide bond" evidence="17">
    <location>
        <begin position="1295"/>
        <end position="1304"/>
    </location>
</feature>
<dbReference type="PROSITE" id="PS01186">
    <property type="entry name" value="EGF_2"/>
    <property type="match status" value="7"/>
</dbReference>
<evidence type="ECO:0000256" key="5">
    <source>
        <dbReference type="ARBA" id="ARBA00022536"/>
    </source>
</evidence>
<dbReference type="Bgee" id="ENSOANG00000006970">
    <property type="expression patterns" value="Expressed in ovary and 6 other cell types or tissues"/>
</dbReference>
<dbReference type="SUPFAM" id="SSF57196">
    <property type="entry name" value="EGF/Laminin"/>
    <property type="match status" value="4"/>
</dbReference>
<evidence type="ECO:0000256" key="12">
    <source>
        <dbReference type="ARBA" id="ARBA00023157"/>
    </source>
</evidence>
<feature type="domain" description="Sushi" evidence="24">
    <location>
        <begin position="760"/>
        <end position="824"/>
    </location>
</feature>
<dbReference type="PROSITE" id="PS50923">
    <property type="entry name" value="SUSHI"/>
    <property type="match status" value="36"/>
</dbReference>
<dbReference type="Gene3D" id="2.10.70.10">
    <property type="entry name" value="Complement Module, domain 1"/>
    <property type="match status" value="35"/>
</dbReference>
<evidence type="ECO:0000256" key="4">
    <source>
        <dbReference type="ARBA" id="ARBA00022490"/>
    </source>
</evidence>
<feature type="domain" description="Sushi" evidence="24">
    <location>
        <begin position="2359"/>
        <end position="2416"/>
    </location>
</feature>
<dbReference type="PROSITE" id="PS01187">
    <property type="entry name" value="EGF_CA"/>
    <property type="match status" value="3"/>
</dbReference>
<feature type="domain" description="VWFA" evidence="22">
    <location>
        <begin position="118"/>
        <end position="299"/>
    </location>
</feature>
<dbReference type="CDD" id="cd00054">
    <property type="entry name" value="EGF_CA"/>
    <property type="match status" value="8"/>
</dbReference>
<evidence type="ECO:0000259" key="22">
    <source>
        <dbReference type="PROSITE" id="PS50234"/>
    </source>
</evidence>
<keyword evidence="11" id="KW-0472">Membrane</keyword>
<feature type="disulfide bond" evidence="18">
    <location>
        <begin position="2778"/>
        <end position="2805"/>
    </location>
</feature>
<dbReference type="GO" id="GO:0007155">
    <property type="term" value="P:cell adhesion"/>
    <property type="evidence" value="ECO:0007669"/>
    <property type="project" value="UniProtKB-KW"/>
</dbReference>
<dbReference type="SMART" id="SM00179">
    <property type="entry name" value="EGF_CA"/>
    <property type="match status" value="8"/>
</dbReference>
<dbReference type="FunFam" id="2.10.25.10:FF:000553">
    <property type="entry name" value="Sushi, von Willebrand factor type A, EGF and pentraxin domain-containing 1"/>
    <property type="match status" value="1"/>
</dbReference>
<feature type="domain" description="EGF-like" evidence="21">
    <location>
        <begin position="1269"/>
        <end position="1305"/>
    </location>
</feature>
<dbReference type="PANTHER" id="PTHR19325:SF575">
    <property type="entry name" value="LOCOMOTION-RELATED PROTEIN HIKARU GENKI"/>
    <property type="match status" value="1"/>
</dbReference>
<keyword evidence="9" id="KW-0106">Calcium</keyword>
<reference evidence="26 27" key="1">
    <citation type="journal article" date="2008" name="Nature">
        <title>Genome analysis of the platypus reveals unique signatures of evolution.</title>
        <authorList>
            <person name="Warren W.C."/>
            <person name="Hillier L.W."/>
            <person name="Marshall Graves J.A."/>
            <person name="Birney E."/>
            <person name="Ponting C.P."/>
            <person name="Grutzner F."/>
            <person name="Belov K."/>
            <person name="Miller W."/>
            <person name="Clarke L."/>
            <person name="Chinwalla A.T."/>
            <person name="Yang S.P."/>
            <person name="Heger A."/>
            <person name="Locke D.P."/>
            <person name="Miethke P."/>
            <person name="Waters P.D."/>
            <person name="Veyrunes F."/>
            <person name="Fulton L."/>
            <person name="Fulton B."/>
            <person name="Graves T."/>
            <person name="Wallis J."/>
            <person name="Puente X.S."/>
            <person name="Lopez-Otin C."/>
            <person name="Ordonez G.R."/>
            <person name="Eichler E.E."/>
            <person name="Chen L."/>
            <person name="Cheng Z."/>
            <person name="Deakin J.E."/>
            <person name="Alsop A."/>
            <person name="Thompson K."/>
            <person name="Kirby P."/>
            <person name="Papenfuss A.T."/>
            <person name="Wakefield M.J."/>
            <person name="Olender T."/>
            <person name="Lancet D."/>
            <person name="Huttley G.A."/>
            <person name="Smit A.F."/>
            <person name="Pask A."/>
            <person name="Temple-Smith P."/>
            <person name="Batzer M.A."/>
            <person name="Walker J.A."/>
            <person name="Konkel M.K."/>
            <person name="Harris R.S."/>
            <person name="Whittington C.M."/>
            <person name="Wong E.S."/>
            <person name="Gemmell N.J."/>
            <person name="Buschiazzo E."/>
            <person name="Vargas Jentzsch I.M."/>
            <person name="Merkel A."/>
            <person name="Schmitz J."/>
            <person name="Zemann A."/>
            <person name="Churakov G."/>
            <person name="Kriegs J.O."/>
            <person name="Brosius J."/>
            <person name="Murchison E.P."/>
            <person name="Sachidanandam R."/>
            <person name="Smith C."/>
            <person name="Hannon G.J."/>
            <person name="Tsend-Ayush E."/>
            <person name="McMillan D."/>
            <person name="Attenborough R."/>
            <person name="Rens W."/>
            <person name="Ferguson-Smith M."/>
            <person name="Lefevre C.M."/>
            <person name="Sharp J.A."/>
            <person name="Nicholas K.R."/>
            <person name="Ray D.A."/>
            <person name="Kube M."/>
            <person name="Reinhardt R."/>
            <person name="Pringle T.H."/>
            <person name="Taylor J."/>
            <person name="Jones R.C."/>
            <person name="Nixon B."/>
            <person name="Dacheux J.L."/>
            <person name="Niwa H."/>
            <person name="Sekita Y."/>
            <person name="Huang X."/>
            <person name="Stark A."/>
            <person name="Kheradpour P."/>
            <person name="Kellis M."/>
            <person name="Flicek P."/>
            <person name="Chen Y."/>
            <person name="Webber C."/>
            <person name="Hardison R."/>
            <person name="Nelson J."/>
            <person name="Hallsworth-Pepin K."/>
            <person name="Delehaunty K."/>
            <person name="Markovic C."/>
            <person name="Minx P."/>
            <person name="Feng Y."/>
            <person name="Kremitzki C."/>
            <person name="Mitreva M."/>
            <person name="Glasscock J."/>
            <person name="Wylie T."/>
            <person name="Wohldmann P."/>
            <person name="Thiru P."/>
            <person name="Nhan M.N."/>
            <person name="Pohl C.S."/>
            <person name="Smith S.M."/>
            <person name="Hou S."/>
            <person name="Nefedov M."/>
            <person name="de Jong P.J."/>
            <person name="Renfree M.B."/>
            <person name="Mardis E.R."/>
            <person name="Wilson R.K."/>
        </authorList>
    </citation>
    <scope>NUCLEOTIDE SEQUENCE [LARGE SCALE GENOMIC DNA]</scope>
    <source>
        <strain evidence="26 27">Glennie</strain>
    </source>
</reference>
<dbReference type="GO" id="GO:0010572">
    <property type="term" value="P:positive regulation of platelet activation"/>
    <property type="evidence" value="ECO:0007669"/>
    <property type="project" value="Ensembl"/>
</dbReference>
<feature type="disulfide bond" evidence="18">
    <location>
        <begin position="2720"/>
        <end position="2747"/>
    </location>
</feature>
<evidence type="ECO:0000256" key="10">
    <source>
        <dbReference type="ARBA" id="ARBA00022889"/>
    </source>
</evidence>
<dbReference type="PROSITE" id="PS50234">
    <property type="entry name" value="VWFA"/>
    <property type="match status" value="1"/>
</dbReference>
<keyword evidence="10" id="KW-0130">Cell adhesion</keyword>
<feature type="domain" description="Sushi" evidence="24">
    <location>
        <begin position="2697"/>
        <end position="2749"/>
    </location>
</feature>
<dbReference type="FunFam" id="2.60.120.200:FF:000012">
    <property type="entry name" value="neuronal pentraxin receptor"/>
    <property type="match status" value="1"/>
</dbReference>
<feature type="domain" description="Sushi" evidence="24">
    <location>
        <begin position="3506"/>
        <end position="3564"/>
    </location>
</feature>
<dbReference type="Gene3D" id="2.10.50.10">
    <property type="entry name" value="Tumor Necrosis Factor Receptor, subunit A, domain 2"/>
    <property type="match status" value="3"/>
</dbReference>
<evidence type="ECO:0000256" key="1">
    <source>
        <dbReference type="ARBA" id="ARBA00004123"/>
    </source>
</evidence>
<evidence type="ECO:0000256" key="11">
    <source>
        <dbReference type="ARBA" id="ARBA00023136"/>
    </source>
</evidence>
<feature type="disulfide bond" evidence="18">
    <location>
        <begin position="2836"/>
        <end position="2863"/>
    </location>
</feature>
<feature type="domain" description="Sushi" evidence="24">
    <location>
        <begin position="2534"/>
        <end position="2591"/>
    </location>
</feature>
<keyword evidence="5 17" id="KW-0245">EGF-like domain</keyword>
<feature type="disulfide bond" evidence="18">
    <location>
        <begin position="1911"/>
        <end position="1938"/>
    </location>
</feature>
<dbReference type="Ensembl" id="ENSOANT00000074252.1">
    <property type="protein sequence ID" value="ENSOANP00000039060.1"/>
    <property type="gene ID" value="ENSOANG00000006970.4"/>
</dbReference>
<evidence type="ECO:0000256" key="9">
    <source>
        <dbReference type="ARBA" id="ARBA00022837"/>
    </source>
</evidence>
<dbReference type="PROSITE" id="PS50825">
    <property type="entry name" value="HYR"/>
    <property type="match status" value="2"/>
</dbReference>
<keyword evidence="13" id="KW-0325">Glycoprotein</keyword>
<evidence type="ECO:0000256" key="8">
    <source>
        <dbReference type="ARBA" id="ARBA00022737"/>
    </source>
</evidence>
<dbReference type="OMA" id="KPLPLCE"/>
<keyword evidence="7 20" id="KW-0732">Signal</keyword>
<keyword evidence="12 17" id="KW-1015">Disulfide bond</keyword>
<evidence type="ECO:0000256" key="14">
    <source>
        <dbReference type="ARBA" id="ARBA00023242"/>
    </source>
</evidence>
<dbReference type="Pfam" id="PF00084">
    <property type="entry name" value="Sushi"/>
    <property type="match status" value="35"/>
</dbReference>
<keyword evidence="27" id="KW-1185">Reference proteome</keyword>
<feature type="compositionally biased region" description="Pro residues" evidence="19">
    <location>
        <begin position="61"/>
        <end position="87"/>
    </location>
</feature>
<dbReference type="Gene3D" id="3.40.50.410">
    <property type="entry name" value="von Willebrand factor, type A domain"/>
    <property type="match status" value="1"/>
</dbReference>
<feature type="disulfide bond" evidence="18">
    <location>
        <begin position="2387"/>
        <end position="2414"/>
    </location>
</feature>
<dbReference type="GO" id="GO:0005737">
    <property type="term" value="C:cytoplasm"/>
    <property type="evidence" value="ECO:0007669"/>
    <property type="project" value="UniProtKB-SubCell"/>
</dbReference>
<dbReference type="GO" id="GO:0016020">
    <property type="term" value="C:membrane"/>
    <property type="evidence" value="ECO:0007669"/>
    <property type="project" value="UniProtKB-SubCell"/>
</dbReference>
<feature type="disulfide bond" evidence="17">
    <location>
        <begin position="1257"/>
        <end position="1266"/>
    </location>
</feature>
<feature type="disulfide bond" evidence="18">
    <location>
        <begin position="2027"/>
        <end position="2054"/>
    </location>
</feature>
<feature type="domain" description="EGF-like" evidence="21">
    <location>
        <begin position="1783"/>
        <end position="1822"/>
    </location>
</feature>
<feature type="disulfide bond" evidence="17">
    <location>
        <begin position="1447"/>
        <end position="1456"/>
    </location>
</feature>
<feature type="domain" description="Sushi" evidence="24">
    <location>
        <begin position="1941"/>
        <end position="1998"/>
    </location>
</feature>
<feature type="disulfide bond" evidence="18">
    <location>
        <begin position="3125"/>
        <end position="3152"/>
    </location>
</feature>
<dbReference type="InterPro" id="IPR035976">
    <property type="entry name" value="Sushi/SCR/CCP_sf"/>
</dbReference>
<dbReference type="SMART" id="SM00159">
    <property type="entry name" value="PTX"/>
    <property type="match status" value="1"/>
</dbReference>
<feature type="domain" description="Sushi" evidence="24">
    <location>
        <begin position="3332"/>
        <end position="3389"/>
    </location>
</feature>
<dbReference type="RefSeq" id="XP_028910831.1">
    <property type="nucleotide sequence ID" value="XM_029054998.2"/>
</dbReference>
<comment type="caution">
    <text evidence="17">Lacks conserved residue(s) required for the propagation of feature annotation.</text>
</comment>
<dbReference type="PROSITE" id="PS50026">
    <property type="entry name" value="EGF_3"/>
    <property type="match status" value="9"/>
</dbReference>
<dbReference type="GO" id="GO:0005634">
    <property type="term" value="C:nucleus"/>
    <property type="evidence" value="ECO:0007669"/>
    <property type="project" value="UniProtKB-SubCell"/>
</dbReference>
<feature type="disulfide bond" evidence="18">
    <location>
        <begin position="2562"/>
        <end position="2589"/>
    </location>
</feature>
<feature type="disulfide bond" evidence="18">
    <location>
        <begin position="441"/>
        <end position="468"/>
    </location>
</feature>
<dbReference type="InParanoid" id="A0A6I8NDE5"/>
<feature type="domain" description="Sushi" evidence="24">
    <location>
        <begin position="2866"/>
        <end position="2923"/>
    </location>
</feature>
<feature type="domain" description="Sushi" evidence="24">
    <location>
        <begin position="2924"/>
        <end position="2981"/>
    </location>
</feature>
<dbReference type="FunFam" id="2.10.25.10:FF:000143">
    <property type="entry name" value="Protein crumbs 1"/>
    <property type="match status" value="2"/>
</dbReference>
<feature type="disulfide bond" evidence="18">
    <location>
        <begin position="3535"/>
        <end position="3562"/>
    </location>
</feature>
<evidence type="ECO:0000259" key="25">
    <source>
        <dbReference type="PROSITE" id="PS51828"/>
    </source>
</evidence>
<reference evidence="26" key="3">
    <citation type="submission" date="2025-09" db="UniProtKB">
        <authorList>
            <consortium name="Ensembl"/>
        </authorList>
    </citation>
    <scope>IDENTIFICATION</scope>
    <source>
        <strain evidence="26">Glennie</strain>
    </source>
</reference>
<evidence type="ECO:0000259" key="24">
    <source>
        <dbReference type="PROSITE" id="PS50923"/>
    </source>
</evidence>
<keyword evidence="8" id="KW-0677">Repeat</keyword>
<feature type="domain" description="Sushi" evidence="24">
    <location>
        <begin position="3214"/>
        <end position="3273"/>
    </location>
</feature>
<feature type="domain" description="Sushi" evidence="24">
    <location>
        <begin position="2182"/>
        <end position="2239"/>
    </location>
</feature>
<gene>
    <name evidence="26" type="primary">SVEP1</name>
</gene>
<comment type="subunit">
    <text evidence="15">Interacts (via Sushi domain 21) with ITGA9:ITGB1; thereby inhibits Ca(2+) intracellular signaling and as a result represses vasocontraction. Interacts (via Sushi domain 21) with ITGA4:ITGB1; thereby inhibits Ca(2+) intracellular signaling and as a result represses vasocontraction. Interacts with ANGPT1 and ANGPT2. Interacts with PEAR1 (via extracellular domain). Interacts with HSPG2, TLN1, FN1, COPA, CCT2, IQGAP1, LAMC1 and NID1. Interacts (via C-terminus) with TIE1.</text>
</comment>
<feature type="signal peptide" evidence="20">
    <location>
        <begin position="1"/>
        <end position="15"/>
    </location>
</feature>
<evidence type="ECO:0000256" key="19">
    <source>
        <dbReference type="SAM" id="MobiDB-lite"/>
    </source>
</evidence>
<feature type="disulfide bond" evidence="18">
    <location>
        <begin position="3418"/>
        <end position="3445"/>
    </location>
</feature>
<feature type="domain" description="Sushi" evidence="24">
    <location>
        <begin position="1726"/>
        <end position="1783"/>
    </location>
</feature>
<feature type="domain" description="EGF-like" evidence="21">
    <location>
        <begin position="1383"/>
        <end position="1419"/>
    </location>
</feature>
<dbReference type="Pfam" id="PF07699">
    <property type="entry name" value="Ephrin_rec_like"/>
    <property type="match status" value="4"/>
</dbReference>
<evidence type="ECO:0000313" key="27">
    <source>
        <dbReference type="Proteomes" id="UP000002279"/>
    </source>
</evidence>
<dbReference type="SMART" id="SM00181">
    <property type="entry name" value="EGF"/>
    <property type="match status" value="12"/>
</dbReference>
<feature type="disulfide bond" evidence="17">
    <location>
        <begin position="1371"/>
        <end position="1380"/>
    </location>
</feature>
<dbReference type="Pfam" id="PF02494">
    <property type="entry name" value="HYR"/>
    <property type="match status" value="2"/>
</dbReference>
<feature type="disulfide bond" evidence="18">
    <location>
        <begin position="501"/>
        <end position="528"/>
    </location>
</feature>
<feature type="disulfide bond" evidence="18">
    <location>
        <begin position="2446"/>
        <end position="2473"/>
    </location>
</feature>
<feature type="disulfide bond" evidence="17">
    <location>
        <begin position="3673"/>
        <end position="3682"/>
    </location>
</feature>
<evidence type="ECO:0000256" key="17">
    <source>
        <dbReference type="PROSITE-ProRule" id="PRU00076"/>
    </source>
</evidence>
<evidence type="ECO:0000313" key="26">
    <source>
        <dbReference type="Ensembl" id="ENSOANP00000039060.1"/>
    </source>
</evidence>
<dbReference type="InterPro" id="IPR003410">
    <property type="entry name" value="HYR_dom"/>
</dbReference>
<sequence>MWCLLSLCCWGLGLASGWTTFQQTPWSRNFSFTFFPPSLPSSSSSSPSSSFSFPPSFSRPGVPPPLSPPHKQQQPPPPLPPPPPAPAPQDATENKVEKLGQDFKRNVRKLREKSSSLDLVFLVDESSSVGHANFLNELKFVKKLLSDFPVVPTATRVAIVTFSSKNNVVPRVDYISSSQAHQHKCSLLNREIPAITYRGGGTYTKGAFQQAAQILRHSRENATKVIFLITDGYSNGGDPRPIATSLREFGVEIFTFGIWQGNIRELNDMASSPKEEHCYLLHSFAEFEALARRALHEDLPSGSYIQEDISHCSYLCEAGKDCCDIMASCKCGTHSGQFECICEKGYFGRGLQHECTACPTGTYKPEGSPGGISTCIPCPDENHISPPGSTSPEDCVCKEGYHLVGQTCEVVHCPVLQAPENGYFIQNVCNNYFNSACGIRCHSGYKLVGSSIRLCQSSGMWSGSDSTCQARSCRPLRKPEGGHISCTAGETTYNTVCYVSCDEGYKLIGVPKLTCKDYSQWDYAEPHCEEILCPTLGKPSGVMMYPSNCGQTLAKIGTVCQLSCSPGFILSGTPGEITCTISGEWNSDAQTAVCKDVEAPQIECPDNIKAETLEQQDSANISWEIPKAKDNSGEQVSIRVTPAFTPPYLFPIGEVVITYTAMDRSSNQASCTFVVKVVDIEPPVIDRCRSPPPIQVSENEYGAMWEEPQFSDNSGASLTITRSHSPGDLFPHGETTVQYTATDPSGNNRTCEIHIIIKGSPCEVPFTPVNGDLKCRKDSVGLNCTLSCLEGYDFTEGSTEKYYCAFEDGIWKPPYSTEWPDCALNRFANHGFKSFEMLYKATRCDDRDLLENFSEAFESALGKMVPSFCSDVDDIDCKLEDLTRKHCLEYNYDYENGFAIGPGGWGAANRLDYSYDDFLEEMQKRTQKPARHASSRFKRHERPSIPLSDHKIKLIFNITASVPLPAERNDTLESENQQRLLKTLETITNRLKRTLNKEPMYSFQLASDLVVADSNSLETEKAFLFCRPGSVLRGRMCVNCPLGTYYSLEHTTCESCWIGSYQDEEGQLECKLCPSGSYTEYLHSRSLSECKAQCKQGTYSSNGLETCESCPFGTYQPAFGSRSCVPCPKHTSTVKRGAVDISACGVPCPVGEFSRSGLIPCYPCPRDYYQPDPGKSFCLSCPFYGTTTITGARSITDCSSFSSTFSAAEESIRLPASPGHITKKYQVSSQVFHECFRNPCHNSGTCEQVGSGYICACPPGYTGVKCEVDINECSSSPCLNNGVCKDGIKAFTCHCQAGFTGLLCQENINECLSDPCLNEGECIDEIDGYHCSCTNAFTGTHCEIEINECNSDVCLNDAPCEDGIGRFICKCLPGFSGVMCEENLDDCLSRPCKNGATCIDGINSFRCQCVKGYTGLQCEDNINECASNPCRNQATCVDSLNSYVCKCRPGFTGSRCETELSAGFNLNFEVSGIYGYVMLDGVLPSLSAITCAFWMKSSDIISYGTPISYALENGSDNTFLLTDYNGWVLYVNGKERITDCPSVNDGSWHHITVTWTSIGGAWKVYIDGKLSDGGTGLSVGTTIPGGGALVLGQEQDKRGEGFNPAESFVGSLSQLNIWDYILTPQQVKTLATSCPRELSKGNILAWPDFLSGVVGKVKIDSKSIFCADCPSLEGSIPHLRVSSADLKPGSKVSLFCDPGFQIVGNPMQHCLNQGQWTQPLPHCERISCGVPPPLENGFYSAEDFYAGSTVTYQCNNGYYLLGDSRMFCTDNGSWNGISPSCLDVDECAVGSDCDEHASCHNTNGSYVCTCIPPYTGNGKKCAEPIKCKDPGNPENGHSFGEIFSVGSEVTFSCEEGYQLMGVSKLTCLESGEWNHLIPYCEAVTCGGPVTPENGGVEGSIFTFGNKVTYSCNKGYNMVGGKEALCLASGTWSHSPPKCELVKCSSPQDIVNGKYILSGVTYLSTASYSCNSGYSLQGTAVLHCEASAQWNEVPPSCELVSCGPPPAIKDAATSRSNFTFGNKVTYTCKEGYTLVGPETIECLANGKWSVSNQQCLAVSCDEPPNVDHASPETAHRLFGDIAFYYCSDGYSLAGNAQLLCNAQGQWVPPEGQEMPHCIADFCEKPPAVSYSILESVSKAKFAAGSAVSFKCTEGFVLNTSAKIECVRGGHWNPSPMTIQCIPVRCGEPPSIKNGYASGGNYSFGAVVAYSCNKGFYIKGEKKSTCEATGEWSGRIPTCHPVSCSEPPKVENGLVEHMTGRVFESEVRYQCNPGYKLLGSPGFVCQANRHWHSESPPSCIPLSCGKPPPIQHGYAKGENFEVGSKVQFLCNEGYELMGDATWTCQKSGKWNKKLNPKCIPAKCPEPPLVENQLVLKELVNEVGVVQFSCKEGQVLQGSSVLKCLPSQQWNDSFPACKTVLCFPPPLISFGGPTPSSALHFGSMVKYSCVDGFFLRGAVTISCQSDGTWSSPLPECIPVECPQPEEILNGIVDVQGLDYLSTALYTCKPGFELMGNTTILCGESGQWLGGKPVCKPIECPKPRKILNGKYSYTNLHYGQTITYSCDRGYRLVGPNVLVCLETGDWDVVIPSCSAILCEPPQPIENGFVEGADYSFGAMIIYSCFPGFQLAGHAMQTCEESGWSSFTPTCFPTDCGLPPHIDFGESVKIKGGARHFDPEEEVMEVSYHAPSPSHHPGLMAKGSKEPVAAPLSNFLYGSMVLYTCDPGHELLGNPVLICQEDGTWNGSAPACLSIECDLPTPPQNGFLHFTENILGSALQYSCKPGHMLVGSDTRLCLSTRQWSDAPPTCEAISCNKPSQLMNGSVRGRNYTYMSMVHYACDPGYELNGSERRTCQEDQKWDGNEPICIPVSCGPPPVSENGRVSGEEYTFQREIEYSCKEGFLLDGTRSQTCLANGHWSGAPPTCVAVKCTAPLPLENGEMKGLEHGFGKEVEYQCQEGFVLQGAPKLTCQADGTWDAEPPYCEPVSCGPPEDLSHGFLNGSSFTYGDQVEYVCFPGYELLGSPIRHCLASGSWSGTLPSCLPCKCPPPVIQNGVVTGKDFTCGQGARFQCLEGFKLLGPSEIVCEAAGKWSSGFPHCGRLSCGSPPMIPNAFINGSGSLEENAITYNCVTGYRMQGVSDLICTETGLWSEPYPNCELLSCGPPPSVPNAIMTGDIHTYGSKVQYRCLEGYVMESDTDTCMCLKDGHWSPKSISCSSKKCPMPTNMTHVLIEGDDFSINNRISVSCTEGYIFLGTNISTCQLDGTWDPPFSDDSCAPVSCGKPETPDHGLVVGTKYSFKNSVRYQCEAGYELEGDGERICQENKQWSGVLAVCKRASCGPPEDIENGSVQGQAFLFEDEVLYTCNQGYELQGPSRRICHVNKKWSPSAPTCVSIICESPPSVENAFFTSMGNAYQNSIAFVCNPGYHLVGPPNIMCLANRTWSRPFPSCEETKCEVPIGLVNGKTAYENNTVGSKVTYSCNRGYSLEGEHSAECTASGIWTYPAPFCKPNPCPVPFIIPENAVLSETEFYVGQNVSVKCREGYMLQGQAVITCSPDETWTPTSAKCEKISCGPPTHIENAIARGTSYQYGDLITYSCYSGYMLEGSLRSVCLENRTWTPPPTCRAVCRFPCQNGGVCQRPNACTCPEGWMGRLCEEPICILPCLNGGRCVAPYRCDCPAGWTGSRCHTAVCQSPCLNGGKCVRPNRCYCLSAWTGHDCSRLTSRMPRGPFSCYKFPRTSVNGA</sequence>
<dbReference type="FunFam" id="3.40.50.410:FF:000070">
    <property type="entry name" value="sushi, von Willebrand factor type A, EGF and pentraxin domain-containing protein 1"/>
    <property type="match status" value="1"/>
</dbReference>
<evidence type="ECO:0000256" key="7">
    <source>
        <dbReference type="ARBA" id="ARBA00022729"/>
    </source>
</evidence>
<feature type="domain" description="Sushi" evidence="24">
    <location>
        <begin position="3040"/>
        <end position="3096"/>
    </location>
</feature>
<feature type="domain" description="Sushi" evidence="24">
    <location>
        <begin position="3390"/>
        <end position="3447"/>
    </location>
</feature>
<dbReference type="InterPro" id="IPR050350">
    <property type="entry name" value="Compl-Cell_Adhes-Reg"/>
</dbReference>
<feature type="domain" description="EGF-like" evidence="21">
    <location>
        <begin position="1421"/>
        <end position="1457"/>
    </location>
</feature>
<feature type="domain" description="Sushi" evidence="24">
    <location>
        <begin position="2750"/>
        <end position="2807"/>
    </location>
</feature>
<feature type="domain" description="Sushi" evidence="24">
    <location>
        <begin position="2240"/>
        <end position="2299"/>
    </location>
</feature>
<feature type="disulfide bond" evidence="17">
    <location>
        <begin position="3705"/>
        <end position="3714"/>
    </location>
</feature>
<dbReference type="SUPFAM" id="SSF53300">
    <property type="entry name" value="vWA-like"/>
    <property type="match status" value="1"/>
</dbReference>
<feature type="disulfide bond" evidence="18">
    <location>
        <begin position="3067"/>
        <end position="3094"/>
    </location>
</feature>
<feature type="domain" description="Pentraxin (PTX)" evidence="25">
    <location>
        <begin position="1462"/>
        <end position="1666"/>
    </location>
</feature>
<dbReference type="FunFam" id="2.10.25.10:FF:000122">
    <property type="entry name" value="Protein crumbs homolog 2"/>
    <property type="match status" value="1"/>
</dbReference>
<dbReference type="SUPFAM" id="SSF49899">
    <property type="entry name" value="Concanavalin A-like lectins/glucanases"/>
    <property type="match status" value="1"/>
</dbReference>
<dbReference type="InterPro" id="IPR002035">
    <property type="entry name" value="VWF_A"/>
</dbReference>
<feature type="disulfide bond" evidence="18">
    <location>
        <begin position="2121"/>
        <end position="2164"/>
    </location>
</feature>
<feature type="disulfide bond" evidence="18">
    <location>
        <begin position="1696"/>
        <end position="1723"/>
    </location>
</feature>
<dbReference type="SUPFAM" id="SSF57184">
    <property type="entry name" value="Growth factor receptor domain"/>
    <property type="match status" value="3"/>
</dbReference>
<feature type="domain" description="Sushi" evidence="24">
    <location>
        <begin position="3155"/>
        <end position="3213"/>
    </location>
</feature>
<evidence type="ECO:0000259" key="21">
    <source>
        <dbReference type="PROSITE" id="PS50026"/>
    </source>
</evidence>
<dbReference type="GeneID" id="100077902"/>
<feature type="domain" description="Sushi" evidence="24">
    <location>
        <begin position="3097"/>
        <end position="3154"/>
    </location>
</feature>
<feature type="disulfide bond" evidence="18">
    <location>
        <begin position="2504"/>
        <end position="2531"/>
    </location>
</feature>
<reference evidence="26" key="2">
    <citation type="submission" date="2025-08" db="UniProtKB">
        <authorList>
            <consortium name="Ensembl"/>
        </authorList>
    </citation>
    <scope>IDENTIFICATION</scope>
    <source>
        <strain evidence="26">Glennie</strain>
    </source>
</reference>
<feature type="domain" description="Sushi" evidence="24">
    <location>
        <begin position="3448"/>
        <end position="3505"/>
    </location>
</feature>
<dbReference type="Pfam" id="PF00354">
    <property type="entry name" value="Pentaxin"/>
    <property type="match status" value="1"/>
</dbReference>
<feature type="domain" description="Sushi" evidence="24">
    <location>
        <begin position="411"/>
        <end position="470"/>
    </location>
</feature>
<dbReference type="InterPro" id="IPR000742">
    <property type="entry name" value="EGF"/>
</dbReference>
<feature type="domain" description="Sushi" evidence="24">
    <location>
        <begin position="2300"/>
        <end position="2358"/>
    </location>
</feature>
<dbReference type="InterPro" id="IPR013320">
    <property type="entry name" value="ConA-like_dom_sf"/>
</dbReference>
<feature type="domain" description="Sushi" evidence="24">
    <location>
        <begin position="2119"/>
        <end position="2181"/>
    </location>
</feature>
<dbReference type="SUPFAM" id="SSF57535">
    <property type="entry name" value="Complement control module/SCR domain"/>
    <property type="match status" value="35"/>
</dbReference>
<dbReference type="SMART" id="SM01411">
    <property type="entry name" value="Ephrin_rec_like"/>
    <property type="match status" value="5"/>
</dbReference>
<dbReference type="KEGG" id="oaa:100077902"/>
<proteinExistence type="predicted"/>
<feature type="disulfide bond" evidence="18">
    <location>
        <begin position="2952"/>
        <end position="2979"/>
    </location>
</feature>
<dbReference type="Gene3D" id="2.60.120.200">
    <property type="match status" value="1"/>
</dbReference>
<dbReference type="Pfam" id="PF12947">
    <property type="entry name" value="EGF_3"/>
    <property type="match status" value="1"/>
</dbReference>
<keyword evidence="14" id="KW-0539">Nucleus</keyword>
<feature type="domain" description="Sushi" evidence="24">
    <location>
        <begin position="1999"/>
        <end position="2056"/>
    </location>
</feature>
<dbReference type="Pfam" id="PF12661">
    <property type="entry name" value="hEGF"/>
    <property type="match status" value="1"/>
</dbReference>
<dbReference type="PROSITE" id="PS51828">
    <property type="entry name" value="PTX_2"/>
    <property type="match status" value="1"/>
</dbReference>
<evidence type="ECO:0000256" key="15">
    <source>
        <dbReference type="ARBA" id="ARBA00063079"/>
    </source>
</evidence>
<dbReference type="Pfam" id="PF00092">
    <property type="entry name" value="VWA"/>
    <property type="match status" value="1"/>
</dbReference>
<feature type="domain" description="EGF-like" evidence="21">
    <location>
        <begin position="3684"/>
        <end position="3715"/>
    </location>
</feature>
<dbReference type="FunFam" id="2.10.25.10:FF:000225">
    <property type="entry name" value="Sushi, von Willebrand factor type A, EGF and pentraxin domain containing 1"/>
    <property type="match status" value="1"/>
</dbReference>
<feature type="domain" description="HYR" evidence="23">
    <location>
        <begin position="595"/>
        <end position="677"/>
    </location>
</feature>
<feature type="domain" description="Sushi" evidence="24">
    <location>
        <begin position="2417"/>
        <end position="2475"/>
    </location>
</feature>
<feature type="domain" description="Sushi" evidence="24">
    <location>
        <begin position="1883"/>
        <end position="1940"/>
    </location>
</feature>
<dbReference type="GO" id="GO:0005509">
    <property type="term" value="F:calcium ion binding"/>
    <property type="evidence" value="ECO:0007669"/>
    <property type="project" value="InterPro"/>
</dbReference>
<dbReference type="PANTHER" id="PTHR19325">
    <property type="entry name" value="COMPLEMENT COMPONENT-RELATED SUSHI DOMAIN-CONTAINING"/>
    <property type="match status" value="1"/>
</dbReference>
<feature type="domain" description="EGF-like" evidence="21">
    <location>
        <begin position="1307"/>
        <end position="1343"/>
    </location>
</feature>
<protein>
    <recommendedName>
        <fullName evidence="16">Sushi, von Willebrand factor type A, EGF and pentraxin domain-containing protein 1</fullName>
    </recommendedName>
</protein>
<dbReference type="PRINTS" id="PR00895">
    <property type="entry name" value="PENTAXIN"/>
</dbReference>
<dbReference type="InterPro" id="IPR036465">
    <property type="entry name" value="vWFA_dom_sf"/>
</dbReference>
<dbReference type="FunFam" id="2.10.25.10:FF:000004">
    <property type="entry name" value="Neurogenic locus notch 1"/>
    <property type="match status" value="2"/>
</dbReference>
<evidence type="ECO:0000256" key="13">
    <source>
        <dbReference type="ARBA" id="ARBA00023180"/>
    </source>
</evidence>
<feature type="domain" description="Sushi" evidence="24">
    <location>
        <begin position="1667"/>
        <end position="1725"/>
    </location>
</feature>
<dbReference type="GO" id="GO:0036303">
    <property type="term" value="P:lymph vessel morphogenesis"/>
    <property type="evidence" value="ECO:0000318"/>
    <property type="project" value="GO_Central"/>
</dbReference>
<dbReference type="InterPro" id="IPR018097">
    <property type="entry name" value="EGF_Ca-bd_CS"/>
</dbReference>
<feature type="disulfide bond" evidence="17">
    <location>
        <begin position="3687"/>
        <end position="3697"/>
    </location>
</feature>
<feature type="domain" description="Sushi" evidence="24">
    <location>
        <begin position="2982"/>
        <end position="3039"/>
    </location>
</feature>
<feature type="domain" description="EGF-like" evidence="21">
    <location>
        <begin position="1345"/>
        <end position="1381"/>
    </location>
</feature>
<dbReference type="Gene3D" id="2.10.25.10">
    <property type="entry name" value="Laminin"/>
    <property type="match status" value="10"/>
</dbReference>
<keyword evidence="6 18" id="KW-0768">Sushi</keyword>
<evidence type="ECO:0000256" key="18">
    <source>
        <dbReference type="PROSITE-ProRule" id="PRU00302"/>
    </source>
</evidence>
<comment type="subcellular location">
    <subcellularLocation>
        <location evidence="3">Cytoplasm</location>
    </subcellularLocation>
    <subcellularLocation>
        <location evidence="2">Membrane</location>
        <topology evidence="2">Peripheral membrane protein</topology>
    </subcellularLocation>
    <subcellularLocation>
        <location evidence="1">Nucleus</location>
    </subcellularLocation>
</comment>
<feature type="disulfide bond" evidence="17">
    <location>
        <begin position="1333"/>
        <end position="1342"/>
    </location>
</feature>
<dbReference type="GO" id="GO:0005178">
    <property type="term" value="F:integrin binding"/>
    <property type="evidence" value="ECO:0007669"/>
    <property type="project" value="Ensembl"/>
</dbReference>
<dbReference type="InterPro" id="IPR000152">
    <property type="entry name" value="EGF-type_Asp/Asn_hydroxyl_site"/>
</dbReference>
<dbReference type="InterPro" id="IPR013032">
    <property type="entry name" value="EGF-like_CS"/>
</dbReference>
<evidence type="ECO:0000259" key="23">
    <source>
        <dbReference type="PROSITE" id="PS50825"/>
    </source>
</evidence>
<feature type="disulfide bond" evidence="18">
    <location>
        <begin position="1969"/>
        <end position="1996"/>
    </location>
</feature>
<feature type="domain" description="Sushi" evidence="24">
    <location>
        <begin position="3274"/>
        <end position="3331"/>
    </location>
</feature>